<proteinExistence type="predicted"/>
<gene>
    <name evidence="1" type="ORF">Cboi01_000568600</name>
</gene>
<organism evidence="1 2">
    <name type="scientific">Candida boidinii</name>
    <name type="common">Yeast</name>
    <dbReference type="NCBI Taxonomy" id="5477"/>
    <lineage>
        <taxon>Eukaryota</taxon>
        <taxon>Fungi</taxon>
        <taxon>Dikarya</taxon>
        <taxon>Ascomycota</taxon>
        <taxon>Saccharomycotina</taxon>
        <taxon>Pichiomycetes</taxon>
        <taxon>Pichiales</taxon>
        <taxon>Pichiaceae</taxon>
        <taxon>Ogataea</taxon>
        <taxon>Ogataea/Candida clade</taxon>
    </lineage>
</organism>
<comment type="caution">
    <text evidence="1">The sequence shown here is derived from an EMBL/GenBank/DDBJ whole genome shotgun (WGS) entry which is preliminary data.</text>
</comment>
<evidence type="ECO:0000313" key="2">
    <source>
        <dbReference type="Proteomes" id="UP001165101"/>
    </source>
</evidence>
<accession>A0ACB5U4D0</accession>
<evidence type="ECO:0000313" key="1">
    <source>
        <dbReference type="EMBL" id="GMF00906.1"/>
    </source>
</evidence>
<dbReference type="Proteomes" id="UP001165101">
    <property type="component" value="Unassembled WGS sequence"/>
</dbReference>
<protein>
    <submittedName>
        <fullName evidence="1">Unnamed protein product</fullName>
    </submittedName>
</protein>
<sequence length="315" mass="32316">METSPSVPSSSASSPAPSSPATFKVTSSSIASLKPSIIKDTNASRGISSIVSILGGNPSKPGDTSSASNITIGTTAMALAAVYAASNIESCKDKSQLKSVVSSIVNSLLNNTISPSSHSSSTSAGASSSSTTSSSLSVSSASKTKNMASHVTAASTPIFQANYSNKGVMDTLRFNVQAMKNLSVSGSSSTKAKGSNDAINKLKGFNVQSVKDMAANANTSQIIPEKRRSTTSSDSVKRNKPQSAHGSSIISRPQSSKQPNLPPWQMVPQIKLLQYMKPSGKKTQSSPAVPGRPSMSPSFSAIPSSSVNSIAKPII</sequence>
<reference evidence="1" key="1">
    <citation type="submission" date="2023-04" db="EMBL/GenBank/DDBJ databases">
        <title>Candida boidinii NBRC 1967.</title>
        <authorList>
            <person name="Ichikawa N."/>
            <person name="Sato H."/>
            <person name="Tonouchi N."/>
        </authorList>
    </citation>
    <scope>NUCLEOTIDE SEQUENCE</scope>
    <source>
        <strain evidence="1">NBRC 1967</strain>
    </source>
</reference>
<dbReference type="EMBL" id="BSXV01004628">
    <property type="protein sequence ID" value="GMF00906.1"/>
    <property type="molecule type" value="Genomic_DNA"/>
</dbReference>
<keyword evidence="2" id="KW-1185">Reference proteome</keyword>
<name>A0ACB5U4D0_CANBO</name>